<evidence type="ECO:0000259" key="8">
    <source>
        <dbReference type="Pfam" id="PF00345"/>
    </source>
</evidence>
<dbReference type="EMBL" id="CP070395">
    <property type="protein sequence ID" value="QSA00487.1"/>
    <property type="molecule type" value="Genomic_DNA"/>
</dbReference>
<evidence type="ECO:0000256" key="6">
    <source>
        <dbReference type="ARBA" id="ARBA00023319"/>
    </source>
</evidence>
<keyword evidence="4" id="KW-0574">Periplasm</keyword>
<dbReference type="InterPro" id="IPR008962">
    <property type="entry name" value="PapD-like_sf"/>
</dbReference>
<dbReference type="PRINTS" id="PR00969">
    <property type="entry name" value="CHAPERONPILI"/>
</dbReference>
<dbReference type="Pfam" id="PF02753">
    <property type="entry name" value="PapD_C"/>
    <property type="match status" value="1"/>
</dbReference>
<dbReference type="SUPFAM" id="SSF49584">
    <property type="entry name" value="Periplasmic chaperone C-domain"/>
    <property type="match status" value="1"/>
</dbReference>
<keyword evidence="3 7" id="KW-0732">Signal</keyword>
<dbReference type="GO" id="GO:0071555">
    <property type="term" value="P:cell wall organization"/>
    <property type="evidence" value="ECO:0007669"/>
    <property type="project" value="InterPro"/>
</dbReference>
<dbReference type="InterPro" id="IPR016147">
    <property type="entry name" value="Pili_assmbl_chaperone_N"/>
</dbReference>
<dbReference type="Pfam" id="PF00345">
    <property type="entry name" value="PapD_N"/>
    <property type="match status" value="1"/>
</dbReference>
<keyword evidence="6" id="KW-0393">Immunoglobulin domain</keyword>
<dbReference type="Gene3D" id="2.60.40.10">
    <property type="entry name" value="Immunoglobulins"/>
    <property type="match status" value="2"/>
</dbReference>
<accession>A0A895P619</accession>
<evidence type="ECO:0000313" key="10">
    <source>
        <dbReference type="EMBL" id="QSA00487.1"/>
    </source>
</evidence>
<dbReference type="RefSeq" id="WP_240095010.1">
    <property type="nucleotide sequence ID" value="NZ_JAIUQT010000098.1"/>
</dbReference>
<dbReference type="InterPro" id="IPR013783">
    <property type="entry name" value="Ig-like_fold"/>
</dbReference>
<evidence type="ECO:0000256" key="7">
    <source>
        <dbReference type="SAM" id="SignalP"/>
    </source>
</evidence>
<reference evidence="10" key="1">
    <citation type="submission" date="2021-02" db="EMBL/GenBank/DDBJ databases">
        <title>Co-localization of colistin and carbapenem -resistance genes on a novel transferable IncHI2 plasmid in Escherichia coli from chicken-origin.</title>
        <authorList>
            <person name="Hoffmann M."/>
            <person name="Balkey M."/>
            <person name="Ronco T."/>
            <person name="Hendriksen R.S."/>
        </authorList>
    </citation>
    <scope>NUCLEOTIDE SEQUENCE</scope>
    <source>
        <strain evidence="10">CFSAN083829</strain>
        <plasmid evidence="10">pCFSAN083829_2</plasmid>
    </source>
</reference>
<comment type="subcellular location">
    <subcellularLocation>
        <location evidence="1">Periplasm</location>
    </subcellularLocation>
</comment>
<sequence>MKKTAFILSMLFPFVVNAAGLSTTTRSYSIVLGASRVVMTSGKEIYNLPVENKQSYPVLIESAVFDENSDTKSDMYIITPPLFRLDGGQKNSISIIKADDSFPEQVESMNWICVKSIPPSEGSAWIKDDELKKNGSINVNVLVKNCIKLINRPESLDNIKNASYGSELKWRMKNGGLVVENPTPYYINFGSLTVNGQKITPPIFVKPQSSFQFDEKDVKHKKGKIAWRLIDDNGALTKEYEVLIK</sequence>
<protein>
    <submittedName>
        <fullName evidence="10">Fimbria/pilus periplasmic chaperone</fullName>
    </submittedName>
</protein>
<feature type="signal peptide" evidence="7">
    <location>
        <begin position="1"/>
        <end position="18"/>
    </location>
</feature>
<dbReference type="InterPro" id="IPR016148">
    <property type="entry name" value="Pili_assmbl_chaperone_C"/>
</dbReference>
<evidence type="ECO:0000259" key="9">
    <source>
        <dbReference type="Pfam" id="PF02753"/>
    </source>
</evidence>
<feature type="chain" id="PRO_5034828817" evidence="7">
    <location>
        <begin position="19"/>
        <end position="245"/>
    </location>
</feature>
<proteinExistence type="inferred from homology"/>
<keyword evidence="10" id="KW-0614">Plasmid</keyword>
<dbReference type="AlphaFoldDB" id="A0A895P619"/>
<evidence type="ECO:0000256" key="4">
    <source>
        <dbReference type="ARBA" id="ARBA00022764"/>
    </source>
</evidence>
<dbReference type="GO" id="GO:0030288">
    <property type="term" value="C:outer membrane-bounded periplasmic space"/>
    <property type="evidence" value="ECO:0007669"/>
    <property type="project" value="InterPro"/>
</dbReference>
<dbReference type="InterPro" id="IPR050643">
    <property type="entry name" value="Periplasmic_pilus_chap"/>
</dbReference>
<dbReference type="InterPro" id="IPR001829">
    <property type="entry name" value="Pili_assmbl_chaperone_bac"/>
</dbReference>
<keyword evidence="5" id="KW-0143">Chaperone</keyword>
<evidence type="ECO:0000313" key="11">
    <source>
        <dbReference type="Proteomes" id="UP000663166"/>
    </source>
</evidence>
<gene>
    <name evidence="10" type="ORF">JNP96_29810</name>
</gene>
<geneLocation type="plasmid" evidence="10 11">
    <name>pCFSAN083829_2</name>
</geneLocation>
<dbReference type="InterPro" id="IPR036316">
    <property type="entry name" value="Pili_assmbl_chap_C_dom_sf"/>
</dbReference>
<dbReference type="PANTHER" id="PTHR30251:SF9">
    <property type="entry name" value="CHAPERONE PROTEIN CAF1M"/>
    <property type="match status" value="1"/>
</dbReference>
<organism evidence="10 11">
    <name type="scientific">Escherichia coli</name>
    <dbReference type="NCBI Taxonomy" id="562"/>
    <lineage>
        <taxon>Bacteria</taxon>
        <taxon>Pseudomonadati</taxon>
        <taxon>Pseudomonadota</taxon>
        <taxon>Gammaproteobacteria</taxon>
        <taxon>Enterobacterales</taxon>
        <taxon>Enterobacteriaceae</taxon>
        <taxon>Escherichia</taxon>
    </lineage>
</organism>
<feature type="domain" description="Pili assembly chaperone C-terminal" evidence="9">
    <location>
        <begin position="179"/>
        <end position="237"/>
    </location>
</feature>
<comment type="similarity">
    <text evidence="2">Belongs to the periplasmic pilus chaperone family.</text>
</comment>
<evidence type="ECO:0000256" key="1">
    <source>
        <dbReference type="ARBA" id="ARBA00004418"/>
    </source>
</evidence>
<name>A0A895P619_ECOLX</name>
<evidence type="ECO:0000256" key="5">
    <source>
        <dbReference type="ARBA" id="ARBA00023186"/>
    </source>
</evidence>
<dbReference type="SUPFAM" id="SSF49354">
    <property type="entry name" value="PapD-like"/>
    <property type="match status" value="1"/>
</dbReference>
<feature type="domain" description="Pili assembly chaperone N-terminal" evidence="8">
    <location>
        <begin position="30"/>
        <end position="156"/>
    </location>
</feature>
<evidence type="ECO:0000256" key="2">
    <source>
        <dbReference type="ARBA" id="ARBA00007399"/>
    </source>
</evidence>
<dbReference type="Proteomes" id="UP000663166">
    <property type="component" value="Plasmid pCFSAN083829_2"/>
</dbReference>
<dbReference type="PANTHER" id="PTHR30251">
    <property type="entry name" value="PILUS ASSEMBLY CHAPERONE"/>
    <property type="match status" value="1"/>
</dbReference>
<evidence type="ECO:0000256" key="3">
    <source>
        <dbReference type="ARBA" id="ARBA00022729"/>
    </source>
</evidence>